<dbReference type="InterPro" id="IPR011048">
    <property type="entry name" value="Haem_d1_sf"/>
</dbReference>
<comment type="similarity">
    <text evidence="1">Belongs to the cycloisomerase 2 family.</text>
</comment>
<dbReference type="InterPro" id="IPR015943">
    <property type="entry name" value="WD40/YVTN_repeat-like_dom_sf"/>
</dbReference>
<dbReference type="Gene3D" id="2.130.10.10">
    <property type="entry name" value="YVTN repeat-like/Quinoprotein amine dehydrogenase"/>
    <property type="match status" value="1"/>
</dbReference>
<evidence type="ECO:0000313" key="5">
    <source>
        <dbReference type="Proteomes" id="UP000605986"/>
    </source>
</evidence>
<proteinExistence type="inferred from homology"/>
<accession>A0A8H4P0F5</accession>
<protein>
    <recommendedName>
        <fullName evidence="6">6-phosphogluconolactonase</fullName>
    </recommendedName>
</protein>
<dbReference type="SUPFAM" id="SSF51004">
    <property type="entry name" value="C-terminal (heme d1) domain of cytochrome cd1-nitrite reductase"/>
    <property type="match status" value="1"/>
</dbReference>
<dbReference type="GO" id="GO:0017057">
    <property type="term" value="F:6-phosphogluconolactonase activity"/>
    <property type="evidence" value="ECO:0007669"/>
    <property type="project" value="TreeGrafter"/>
</dbReference>
<reference evidence="4" key="1">
    <citation type="submission" date="2020-01" db="EMBL/GenBank/DDBJ databases">
        <title>Identification and distribution of gene clusters putatively required for synthesis of sphingolipid metabolism inhibitors in phylogenetically diverse species of the filamentous fungus Fusarium.</title>
        <authorList>
            <person name="Kim H.-S."/>
            <person name="Busman M."/>
            <person name="Brown D.W."/>
            <person name="Divon H."/>
            <person name="Uhlig S."/>
            <person name="Proctor R.H."/>
        </authorList>
    </citation>
    <scope>NUCLEOTIDE SEQUENCE</scope>
    <source>
        <strain evidence="4">NRRL 53441</strain>
    </source>
</reference>
<keyword evidence="3" id="KW-0472">Membrane</keyword>
<name>A0A8H4P0F5_9HYPO</name>
<evidence type="ECO:0000256" key="3">
    <source>
        <dbReference type="SAM" id="Phobius"/>
    </source>
</evidence>
<dbReference type="InterPro" id="IPR050282">
    <property type="entry name" value="Cycloisomerase_2"/>
</dbReference>
<dbReference type="InterPro" id="IPR019405">
    <property type="entry name" value="Lactonase_7-beta_prop"/>
</dbReference>
<dbReference type="Pfam" id="PF10282">
    <property type="entry name" value="Lactonase"/>
    <property type="match status" value="1"/>
</dbReference>
<dbReference type="EMBL" id="JAADJG010000124">
    <property type="protein sequence ID" value="KAF4454500.1"/>
    <property type="molecule type" value="Genomic_DNA"/>
</dbReference>
<keyword evidence="5" id="KW-1185">Reference proteome</keyword>
<organism evidence="4 5">
    <name type="scientific">Fusarium austroafricanum</name>
    <dbReference type="NCBI Taxonomy" id="2364996"/>
    <lineage>
        <taxon>Eukaryota</taxon>
        <taxon>Fungi</taxon>
        <taxon>Dikarya</taxon>
        <taxon>Ascomycota</taxon>
        <taxon>Pezizomycotina</taxon>
        <taxon>Sordariomycetes</taxon>
        <taxon>Hypocreomycetidae</taxon>
        <taxon>Hypocreales</taxon>
        <taxon>Nectriaceae</taxon>
        <taxon>Fusarium</taxon>
        <taxon>Fusarium concolor species complex</taxon>
    </lineage>
</organism>
<dbReference type="PANTHER" id="PTHR30344:SF1">
    <property type="entry name" value="6-PHOSPHOGLUCONOLACTONASE"/>
    <property type="match status" value="1"/>
</dbReference>
<dbReference type="Proteomes" id="UP000605986">
    <property type="component" value="Unassembled WGS sequence"/>
</dbReference>
<evidence type="ECO:0000256" key="1">
    <source>
        <dbReference type="ARBA" id="ARBA00005564"/>
    </source>
</evidence>
<keyword evidence="3" id="KW-0812">Transmembrane</keyword>
<feature type="region of interest" description="Disordered" evidence="2">
    <location>
        <begin position="200"/>
        <end position="219"/>
    </location>
</feature>
<sequence>MKLFNHQKHSKNPFRDNSTALLVSTLLLAAPITVLLLHCAYQTYYRKGAHWSHGHDIPDIIVHAEPDSLLYVSSYSGLVTTLNLSLAGYQDTPVELETLATTDGCAGSPSWLTLDWYNGVLYCTDEGLKDGKYGSLASFATNDNGTLTPLDKVSTVLGPVSAVMFGQWEDGLAVAHYDGSAITTWDIEDPANLTSVKTQEFSLPEPGPDPSRQEASHPHAAVVDPTKRFLLIPDLGADLIHIYGIDVEGLALSKLDPLDVAPGSGPRHLAFVVKETKTFMYLVTELANTIVGYEVIYGGEFIRFKEIWSSGIHGKGKDVPQGAAVAEIVVSPDRDYLIISSRNESTLEVPSFGASNSTNIVSDPLVSFKIDAGTGHLTVQQDIPCGGRFPRHFAINKAGTLVAVALQSDNRIVIISRDVKTGMLGGFVAYAELEGQVTAVIFYE</sequence>
<evidence type="ECO:0000313" key="4">
    <source>
        <dbReference type="EMBL" id="KAF4454500.1"/>
    </source>
</evidence>
<dbReference type="OrthoDB" id="9972196at2759"/>
<evidence type="ECO:0008006" key="6">
    <source>
        <dbReference type="Google" id="ProtNLM"/>
    </source>
</evidence>
<dbReference type="AlphaFoldDB" id="A0A8H4P0F5"/>
<evidence type="ECO:0000256" key="2">
    <source>
        <dbReference type="SAM" id="MobiDB-lite"/>
    </source>
</evidence>
<dbReference type="PANTHER" id="PTHR30344">
    <property type="entry name" value="6-PHOSPHOGLUCONOLACTONASE-RELATED"/>
    <property type="match status" value="1"/>
</dbReference>
<keyword evidence="3" id="KW-1133">Transmembrane helix</keyword>
<gene>
    <name evidence="4" type="ORF">F53441_3004</name>
</gene>
<feature type="transmembrane region" description="Helical" evidence="3">
    <location>
        <begin position="20"/>
        <end position="41"/>
    </location>
</feature>
<comment type="caution">
    <text evidence="4">The sequence shown here is derived from an EMBL/GenBank/DDBJ whole genome shotgun (WGS) entry which is preliminary data.</text>
</comment>